<dbReference type="STRING" id="282301.A0A267GQ25"/>
<dbReference type="EMBL" id="NIVC01000201">
    <property type="protein sequence ID" value="PAA88141.1"/>
    <property type="molecule type" value="Genomic_DNA"/>
</dbReference>
<dbReference type="Pfam" id="PF06916">
    <property type="entry name" value="FAM210A-B_dom"/>
    <property type="match status" value="1"/>
</dbReference>
<sequence length="223" mass="24927">SLTLCAVRLFGGATCRRTLPQLISGMSAASNSAPVHLGNLATRCQLSKQQQCPVRYFCSQQQQQQSSESFWQRIWRTYKTQTKVVLGVHIVGSVIWFTCVYTFVSSSEVNLPQLLRRYLPKGLYSAIPDQAMETLSNPSVGALAAALVLYKLIFPVRDLCTILLTPPTLAALRRLGLIDKLRAEDRLRAITRDKSRETYLKLQRQAKEVRAKAGADRKSGGKR</sequence>
<name>A0A267GQ25_9PLAT</name>
<evidence type="ECO:0000256" key="5">
    <source>
        <dbReference type="ARBA" id="ARBA00023136"/>
    </source>
</evidence>
<organism evidence="9 10">
    <name type="scientific">Macrostomum lignano</name>
    <dbReference type="NCBI Taxonomy" id="282301"/>
    <lineage>
        <taxon>Eukaryota</taxon>
        <taxon>Metazoa</taxon>
        <taxon>Spiralia</taxon>
        <taxon>Lophotrochozoa</taxon>
        <taxon>Platyhelminthes</taxon>
        <taxon>Rhabditophora</taxon>
        <taxon>Macrostomorpha</taxon>
        <taxon>Macrostomida</taxon>
        <taxon>Macrostomidae</taxon>
        <taxon>Macrostomum</taxon>
    </lineage>
</organism>
<dbReference type="InterPro" id="IPR045866">
    <property type="entry name" value="FAM210A/B-like"/>
</dbReference>
<accession>A0A267GQ25</accession>
<dbReference type="InterPro" id="IPR009688">
    <property type="entry name" value="FAM210A/B-like_dom"/>
</dbReference>
<dbReference type="GO" id="GO:0016020">
    <property type="term" value="C:membrane"/>
    <property type="evidence" value="ECO:0007669"/>
    <property type="project" value="UniProtKB-SubCell"/>
</dbReference>
<dbReference type="AlphaFoldDB" id="A0A267GQ25"/>
<keyword evidence="3 6" id="KW-1133">Transmembrane helix</keyword>
<evidence type="ECO:0000259" key="7">
    <source>
        <dbReference type="Pfam" id="PF06916"/>
    </source>
</evidence>
<evidence type="ECO:0000256" key="2">
    <source>
        <dbReference type="ARBA" id="ARBA00022692"/>
    </source>
</evidence>
<proteinExistence type="predicted"/>
<gene>
    <name evidence="8" type="ORF">BOX15_Mlig016304g1</name>
    <name evidence="9" type="ORF">BOX15_Mlig016304g3</name>
</gene>
<evidence type="ECO:0000313" key="8">
    <source>
        <dbReference type="EMBL" id="PAA69310.1"/>
    </source>
</evidence>
<evidence type="ECO:0000256" key="3">
    <source>
        <dbReference type="ARBA" id="ARBA00022989"/>
    </source>
</evidence>
<protein>
    <recommendedName>
        <fullName evidence="7">DUF1279 domain-containing protein</fullName>
    </recommendedName>
</protein>
<comment type="subcellular location">
    <subcellularLocation>
        <location evidence="1">Membrane</location>
        <topology evidence="1">Single-pass membrane protein</topology>
    </subcellularLocation>
</comment>
<evidence type="ECO:0000256" key="6">
    <source>
        <dbReference type="SAM" id="Phobius"/>
    </source>
</evidence>
<keyword evidence="5 6" id="KW-0472">Membrane</keyword>
<keyword evidence="2 6" id="KW-0812">Transmembrane</keyword>
<comment type="caution">
    <text evidence="9">The sequence shown here is derived from an EMBL/GenBank/DDBJ whole genome shotgun (WGS) entry which is preliminary data.</text>
</comment>
<keyword evidence="10" id="KW-1185">Reference proteome</keyword>
<keyword evidence="4" id="KW-0175">Coiled coil</keyword>
<evidence type="ECO:0000313" key="9">
    <source>
        <dbReference type="EMBL" id="PAA88141.1"/>
    </source>
</evidence>
<evidence type="ECO:0000256" key="4">
    <source>
        <dbReference type="ARBA" id="ARBA00023054"/>
    </source>
</evidence>
<dbReference type="PANTHER" id="PTHR21377:SF1">
    <property type="entry name" value="PROTEIN FAM210A"/>
    <property type="match status" value="1"/>
</dbReference>
<reference evidence="9 10" key="1">
    <citation type="submission" date="2017-06" db="EMBL/GenBank/DDBJ databases">
        <title>A platform for efficient transgenesis in Macrostomum lignano, a flatworm model organism for stem cell research.</title>
        <authorList>
            <person name="Berezikov E."/>
        </authorList>
    </citation>
    <scope>NUCLEOTIDE SEQUENCE [LARGE SCALE GENOMIC DNA]</scope>
    <source>
        <strain evidence="9">DV1</strain>
        <tissue evidence="9">Whole organism</tissue>
    </source>
</reference>
<dbReference type="GO" id="GO:0005739">
    <property type="term" value="C:mitochondrion"/>
    <property type="evidence" value="ECO:0007669"/>
    <property type="project" value="TreeGrafter"/>
</dbReference>
<dbReference type="OrthoDB" id="5874039at2759"/>
<evidence type="ECO:0000256" key="1">
    <source>
        <dbReference type="ARBA" id="ARBA00004167"/>
    </source>
</evidence>
<dbReference type="Proteomes" id="UP000215902">
    <property type="component" value="Unassembled WGS sequence"/>
</dbReference>
<feature type="transmembrane region" description="Helical" evidence="6">
    <location>
        <begin position="84"/>
        <end position="104"/>
    </location>
</feature>
<feature type="non-terminal residue" evidence="9">
    <location>
        <position position="1"/>
    </location>
</feature>
<evidence type="ECO:0000313" key="10">
    <source>
        <dbReference type="Proteomes" id="UP000215902"/>
    </source>
</evidence>
<feature type="domain" description="DUF1279" evidence="7">
    <location>
        <begin position="77"/>
        <end position="166"/>
    </location>
</feature>
<dbReference type="PANTHER" id="PTHR21377">
    <property type="entry name" value="PROTEIN FAM210B, MITOCHONDRIAL"/>
    <property type="match status" value="1"/>
</dbReference>
<dbReference type="EMBL" id="NIVC01001333">
    <property type="protein sequence ID" value="PAA69310.1"/>
    <property type="molecule type" value="Genomic_DNA"/>
</dbReference>